<organism evidence="2 3">
    <name type="scientific">Xenorhabdus bovienii</name>
    <name type="common">Xenorhabdus nematophila subsp. bovienii</name>
    <dbReference type="NCBI Taxonomy" id="40576"/>
    <lineage>
        <taxon>Bacteria</taxon>
        <taxon>Pseudomonadati</taxon>
        <taxon>Pseudomonadota</taxon>
        <taxon>Gammaproteobacteria</taxon>
        <taxon>Enterobacterales</taxon>
        <taxon>Morganellaceae</taxon>
        <taxon>Xenorhabdus</taxon>
    </lineage>
</organism>
<dbReference type="RefSeq" id="WP_172664649.1">
    <property type="nucleotide sequence ID" value="NZ_CAWMEF010000001.1"/>
</dbReference>
<evidence type="ECO:0000313" key="3">
    <source>
        <dbReference type="Proteomes" id="UP000032930"/>
    </source>
</evidence>
<accession>A0A0B6X6S5</accession>
<proteinExistence type="predicted"/>
<dbReference type="AlphaFoldDB" id="A0A0B6X6S5"/>
<sequence>MKLFVHGEIKLYSTLLQAGTQPSKFDDKKGQDWGYLNNKGWLGPSQPTFGILTEIHNKTDIKNILMFYWGEKESSNTYKGLYLRVSSNEGNYQTVVELLKKSLDITVDNATHNFGTTPPKKEGNTDYIYTVQYVNDEARKLGSILKQVDQTKHFCFNWR</sequence>
<protein>
    <recommendedName>
        <fullName evidence="1">DUF7823 domain-containing protein</fullName>
    </recommendedName>
</protein>
<dbReference type="Proteomes" id="UP000032930">
    <property type="component" value="Chromosome"/>
</dbReference>
<evidence type="ECO:0000313" key="2">
    <source>
        <dbReference type="EMBL" id="CDM89617.1"/>
    </source>
</evidence>
<dbReference type="Pfam" id="PF25136">
    <property type="entry name" value="DUF7823"/>
    <property type="match status" value="1"/>
</dbReference>
<dbReference type="InterPro" id="IPR056725">
    <property type="entry name" value="DUF7823"/>
</dbReference>
<evidence type="ECO:0000259" key="1">
    <source>
        <dbReference type="Pfam" id="PF25136"/>
    </source>
</evidence>
<dbReference type="KEGG" id="xbv:XBW1_2260"/>
<gene>
    <name evidence="2" type="ORF">XBW1_2260</name>
</gene>
<feature type="domain" description="DUF7823" evidence="1">
    <location>
        <begin position="47"/>
        <end position="159"/>
    </location>
</feature>
<reference evidence="2 3" key="1">
    <citation type="submission" date="2014-02" db="EMBL/GenBank/DDBJ databases">
        <authorList>
            <person name="Genoscope - CEA"/>
        </authorList>
    </citation>
    <scope>NUCLEOTIDE SEQUENCE [LARGE SCALE GENOMIC DNA]</scope>
    <source>
        <strain evidence="2 3">CS03</strain>
    </source>
</reference>
<name>A0A0B6X6S5_XENBV</name>
<dbReference type="EMBL" id="FO818637">
    <property type="protein sequence ID" value="CDM89617.1"/>
    <property type="molecule type" value="Genomic_DNA"/>
</dbReference>